<evidence type="ECO:0000256" key="1">
    <source>
        <dbReference type="SAM" id="MobiDB-lite"/>
    </source>
</evidence>
<accession>A0ABW7YVC6</accession>
<comment type="caution">
    <text evidence="2">The sequence shown here is derived from an EMBL/GenBank/DDBJ whole genome shotgun (WGS) entry which is preliminary data.</text>
</comment>
<sequence length="90" mass="9995">MEEPEMLATTAANLTSAQRALAQMLAEWGMPDPDQKAADAVTLLMRYGMRPTSARPPLPVPRRHPRDPRIAQRGAAEARRLLAARHREDA</sequence>
<dbReference type="RefSeq" id="WP_397083443.1">
    <property type="nucleotide sequence ID" value="NZ_JBITGY010000005.1"/>
</dbReference>
<feature type="region of interest" description="Disordered" evidence="1">
    <location>
        <begin position="50"/>
        <end position="69"/>
    </location>
</feature>
<protein>
    <submittedName>
        <fullName evidence="2">Uncharacterized protein</fullName>
    </submittedName>
</protein>
<organism evidence="2 3">
    <name type="scientific">Nonomuraea typhae</name>
    <dbReference type="NCBI Taxonomy" id="2603600"/>
    <lineage>
        <taxon>Bacteria</taxon>
        <taxon>Bacillati</taxon>
        <taxon>Actinomycetota</taxon>
        <taxon>Actinomycetes</taxon>
        <taxon>Streptosporangiales</taxon>
        <taxon>Streptosporangiaceae</taxon>
        <taxon>Nonomuraea</taxon>
    </lineage>
</organism>
<evidence type="ECO:0000313" key="3">
    <source>
        <dbReference type="Proteomes" id="UP001612741"/>
    </source>
</evidence>
<gene>
    <name evidence="2" type="ORF">ACIBG2_20980</name>
</gene>
<keyword evidence="3" id="KW-1185">Reference proteome</keyword>
<name>A0ABW7YVC6_9ACTN</name>
<reference evidence="2 3" key="1">
    <citation type="submission" date="2024-10" db="EMBL/GenBank/DDBJ databases">
        <title>The Natural Products Discovery Center: Release of the First 8490 Sequenced Strains for Exploring Actinobacteria Biosynthetic Diversity.</title>
        <authorList>
            <person name="Kalkreuter E."/>
            <person name="Kautsar S.A."/>
            <person name="Yang D."/>
            <person name="Bader C.D."/>
            <person name="Teijaro C.N."/>
            <person name="Fluegel L."/>
            <person name="Davis C.M."/>
            <person name="Simpson J.R."/>
            <person name="Lauterbach L."/>
            <person name="Steele A.D."/>
            <person name="Gui C."/>
            <person name="Meng S."/>
            <person name="Li G."/>
            <person name="Viehrig K."/>
            <person name="Ye F."/>
            <person name="Su P."/>
            <person name="Kiefer A.F."/>
            <person name="Nichols A."/>
            <person name="Cepeda A.J."/>
            <person name="Yan W."/>
            <person name="Fan B."/>
            <person name="Jiang Y."/>
            <person name="Adhikari A."/>
            <person name="Zheng C.-J."/>
            <person name="Schuster L."/>
            <person name="Cowan T.M."/>
            <person name="Smanski M.J."/>
            <person name="Chevrette M.G."/>
            <person name="De Carvalho L.P.S."/>
            <person name="Shen B."/>
        </authorList>
    </citation>
    <scope>NUCLEOTIDE SEQUENCE [LARGE SCALE GENOMIC DNA]</scope>
    <source>
        <strain evidence="2 3">NPDC050545</strain>
    </source>
</reference>
<evidence type="ECO:0000313" key="2">
    <source>
        <dbReference type="EMBL" id="MFI6499875.1"/>
    </source>
</evidence>
<dbReference type="Proteomes" id="UP001612741">
    <property type="component" value="Unassembled WGS sequence"/>
</dbReference>
<proteinExistence type="predicted"/>
<dbReference type="EMBL" id="JBITGY010000005">
    <property type="protein sequence ID" value="MFI6499875.1"/>
    <property type="molecule type" value="Genomic_DNA"/>
</dbReference>